<evidence type="ECO:0000313" key="2">
    <source>
        <dbReference type="EMBL" id="KAJ8958383.1"/>
    </source>
</evidence>
<sequence>MVPKTVFVVILRDKSDDKVKKPSIAIVAGASTSEDVCPWESGPPEPISRKIRVSWIQEALRLISAWLLLRLLKKFNALACSRNNIPWTAAVDSFQPTLMIPPQGIGVGPHRTPMADSSKRKVSSFEDNSSVTTSTSSSVFVIPSDTDKDNKPEEKTLKLSKRVTVLQKTFSVAATSTAPTISVSSATDDLPCASCDCGHGEFEEEEKVVEEEETTTTGSNREPLAPLAEPDSESPASEFPPSETGEAVEGEGEGEAKSNDVCPWEDE</sequence>
<comment type="caution">
    <text evidence="2">The sequence shown here is derived from an EMBL/GenBank/DDBJ whole genome shotgun (WGS) entry which is preliminary data.</text>
</comment>
<keyword evidence="3" id="KW-1185">Reference proteome</keyword>
<dbReference type="Proteomes" id="UP001162164">
    <property type="component" value="Unassembled WGS sequence"/>
</dbReference>
<dbReference type="EMBL" id="JAPWTJ010003327">
    <property type="protein sequence ID" value="KAJ8958383.1"/>
    <property type="molecule type" value="Genomic_DNA"/>
</dbReference>
<organism evidence="2 3">
    <name type="scientific">Molorchus minor</name>
    <dbReference type="NCBI Taxonomy" id="1323400"/>
    <lineage>
        <taxon>Eukaryota</taxon>
        <taxon>Metazoa</taxon>
        <taxon>Ecdysozoa</taxon>
        <taxon>Arthropoda</taxon>
        <taxon>Hexapoda</taxon>
        <taxon>Insecta</taxon>
        <taxon>Pterygota</taxon>
        <taxon>Neoptera</taxon>
        <taxon>Endopterygota</taxon>
        <taxon>Coleoptera</taxon>
        <taxon>Polyphaga</taxon>
        <taxon>Cucujiformia</taxon>
        <taxon>Chrysomeloidea</taxon>
        <taxon>Cerambycidae</taxon>
        <taxon>Lamiinae</taxon>
        <taxon>Monochamini</taxon>
        <taxon>Molorchus</taxon>
    </lineage>
</organism>
<feature type="compositionally biased region" description="Acidic residues" evidence="1">
    <location>
        <begin position="203"/>
        <end position="214"/>
    </location>
</feature>
<gene>
    <name evidence="2" type="ORF">NQ317_002482</name>
</gene>
<name>A0ABQ9IRA8_9CUCU</name>
<accession>A0ABQ9IRA8</accession>
<evidence type="ECO:0000313" key="3">
    <source>
        <dbReference type="Proteomes" id="UP001162164"/>
    </source>
</evidence>
<reference evidence="2" key="1">
    <citation type="journal article" date="2023" name="Insect Mol. Biol.">
        <title>Genome sequencing provides insights into the evolution of gene families encoding plant cell wall-degrading enzymes in longhorned beetles.</title>
        <authorList>
            <person name="Shin N.R."/>
            <person name="Okamura Y."/>
            <person name="Kirsch R."/>
            <person name="Pauchet Y."/>
        </authorList>
    </citation>
    <scope>NUCLEOTIDE SEQUENCE</scope>
    <source>
        <strain evidence="2">MMC_N1</strain>
    </source>
</reference>
<feature type="compositionally biased region" description="Low complexity" evidence="1">
    <location>
        <begin position="225"/>
        <end position="245"/>
    </location>
</feature>
<feature type="region of interest" description="Disordered" evidence="1">
    <location>
        <begin position="109"/>
        <end position="132"/>
    </location>
</feature>
<evidence type="ECO:0000256" key="1">
    <source>
        <dbReference type="SAM" id="MobiDB-lite"/>
    </source>
</evidence>
<proteinExistence type="predicted"/>
<feature type="region of interest" description="Disordered" evidence="1">
    <location>
        <begin position="203"/>
        <end position="267"/>
    </location>
</feature>
<protein>
    <submittedName>
        <fullName evidence="2">Uncharacterized protein</fullName>
    </submittedName>
</protein>